<keyword evidence="2" id="KW-0472">Membrane</keyword>
<reference evidence="3 4" key="1">
    <citation type="journal article" date="2007" name="Nature">
        <title>Evolution of genes and genomes on the Drosophila phylogeny.</title>
        <authorList>
            <consortium name="Drosophila 12 Genomes Consortium"/>
            <person name="Clark A.G."/>
            <person name="Eisen M.B."/>
            <person name="Smith D.R."/>
            <person name="Bergman C.M."/>
            <person name="Oliver B."/>
            <person name="Markow T.A."/>
            <person name="Kaufman T.C."/>
            <person name="Kellis M."/>
            <person name="Gelbart W."/>
            <person name="Iyer V.N."/>
            <person name="Pollard D.A."/>
            <person name="Sackton T.B."/>
            <person name="Larracuente A.M."/>
            <person name="Singh N.D."/>
            <person name="Abad J.P."/>
            <person name="Abt D.N."/>
            <person name="Adryan B."/>
            <person name="Aguade M."/>
            <person name="Akashi H."/>
            <person name="Anderson W.W."/>
            <person name="Aquadro C.F."/>
            <person name="Ardell D.H."/>
            <person name="Arguello R."/>
            <person name="Artieri C.G."/>
            <person name="Barbash D.A."/>
            <person name="Barker D."/>
            <person name="Barsanti P."/>
            <person name="Batterham P."/>
            <person name="Batzoglou S."/>
            <person name="Begun D."/>
            <person name="Bhutkar A."/>
            <person name="Blanco E."/>
            <person name="Bosak S.A."/>
            <person name="Bradley R.K."/>
            <person name="Brand A.D."/>
            <person name="Brent M.R."/>
            <person name="Brooks A.N."/>
            <person name="Brown R.H."/>
            <person name="Butlin R.K."/>
            <person name="Caggese C."/>
            <person name="Calvi B.R."/>
            <person name="Bernardo de Carvalho A."/>
            <person name="Caspi A."/>
            <person name="Castrezana S."/>
            <person name="Celniker S.E."/>
            <person name="Chang J.L."/>
            <person name="Chapple C."/>
            <person name="Chatterji S."/>
            <person name="Chinwalla A."/>
            <person name="Civetta A."/>
            <person name="Clifton S.W."/>
            <person name="Comeron J.M."/>
            <person name="Costello J.C."/>
            <person name="Coyne J.A."/>
            <person name="Daub J."/>
            <person name="David R.G."/>
            <person name="Delcher A.L."/>
            <person name="Delehaunty K."/>
            <person name="Do C.B."/>
            <person name="Ebling H."/>
            <person name="Edwards K."/>
            <person name="Eickbush T."/>
            <person name="Evans J.D."/>
            <person name="Filipski A."/>
            <person name="Findeiss S."/>
            <person name="Freyhult E."/>
            <person name="Fulton L."/>
            <person name="Fulton R."/>
            <person name="Garcia A.C."/>
            <person name="Gardiner A."/>
            <person name="Garfield D.A."/>
            <person name="Garvin B.E."/>
            <person name="Gibson G."/>
            <person name="Gilbert D."/>
            <person name="Gnerre S."/>
            <person name="Godfrey J."/>
            <person name="Good R."/>
            <person name="Gotea V."/>
            <person name="Gravely B."/>
            <person name="Greenberg A.J."/>
            <person name="Griffiths-Jones S."/>
            <person name="Gross S."/>
            <person name="Guigo R."/>
            <person name="Gustafson E.A."/>
            <person name="Haerty W."/>
            <person name="Hahn M.W."/>
            <person name="Halligan D.L."/>
            <person name="Halpern A.L."/>
            <person name="Halter G.M."/>
            <person name="Han M.V."/>
            <person name="Heger A."/>
            <person name="Hillier L."/>
            <person name="Hinrichs A.S."/>
            <person name="Holmes I."/>
            <person name="Hoskins R.A."/>
            <person name="Hubisz M.J."/>
            <person name="Hultmark D."/>
            <person name="Huntley M.A."/>
            <person name="Jaffe D.B."/>
            <person name="Jagadeeshan S."/>
            <person name="Jeck W.R."/>
            <person name="Johnson J."/>
            <person name="Jones C.D."/>
            <person name="Jordan W.C."/>
            <person name="Karpen G.H."/>
            <person name="Kataoka E."/>
            <person name="Keightley P.D."/>
            <person name="Kheradpour P."/>
            <person name="Kirkness E.F."/>
            <person name="Koerich L.B."/>
            <person name="Kristiansen K."/>
            <person name="Kudrna D."/>
            <person name="Kulathinal R.J."/>
            <person name="Kumar S."/>
            <person name="Kwok R."/>
            <person name="Lander E."/>
            <person name="Langley C.H."/>
            <person name="Lapoint R."/>
            <person name="Lazzaro B.P."/>
            <person name="Lee S.J."/>
            <person name="Levesque L."/>
            <person name="Li R."/>
            <person name="Lin C.F."/>
            <person name="Lin M.F."/>
            <person name="Lindblad-Toh K."/>
            <person name="Llopart A."/>
            <person name="Long M."/>
            <person name="Low L."/>
            <person name="Lozovsky E."/>
            <person name="Lu J."/>
            <person name="Luo M."/>
            <person name="Machado C.A."/>
            <person name="Makalowski W."/>
            <person name="Marzo M."/>
            <person name="Matsuda M."/>
            <person name="Matzkin L."/>
            <person name="McAllister B."/>
            <person name="McBride C.S."/>
            <person name="McKernan B."/>
            <person name="McKernan K."/>
            <person name="Mendez-Lago M."/>
            <person name="Minx P."/>
            <person name="Mollenhauer M.U."/>
            <person name="Montooth K."/>
            <person name="Mount S.M."/>
            <person name="Mu X."/>
            <person name="Myers E."/>
            <person name="Negre B."/>
            <person name="Newfeld S."/>
            <person name="Nielsen R."/>
            <person name="Noor M.A."/>
            <person name="O'Grady P."/>
            <person name="Pachter L."/>
            <person name="Papaceit M."/>
            <person name="Parisi M.J."/>
            <person name="Parisi M."/>
            <person name="Parts L."/>
            <person name="Pedersen J.S."/>
            <person name="Pesole G."/>
            <person name="Phillippy A.M."/>
            <person name="Ponting C.P."/>
            <person name="Pop M."/>
            <person name="Porcelli D."/>
            <person name="Powell J.R."/>
            <person name="Prohaska S."/>
            <person name="Pruitt K."/>
            <person name="Puig M."/>
            <person name="Quesneville H."/>
            <person name="Ram K.R."/>
            <person name="Rand D."/>
            <person name="Rasmussen M.D."/>
            <person name="Reed L.K."/>
            <person name="Reenan R."/>
            <person name="Reily A."/>
            <person name="Remington K.A."/>
            <person name="Rieger T.T."/>
            <person name="Ritchie M.G."/>
            <person name="Robin C."/>
            <person name="Rogers Y.H."/>
            <person name="Rohde C."/>
            <person name="Rozas J."/>
            <person name="Rubenfield M.J."/>
            <person name="Ruiz A."/>
            <person name="Russo S."/>
            <person name="Salzberg S.L."/>
            <person name="Sanchez-Gracia A."/>
            <person name="Saranga D.J."/>
            <person name="Sato H."/>
            <person name="Schaeffer S.W."/>
            <person name="Schatz M.C."/>
            <person name="Schlenke T."/>
            <person name="Schwartz R."/>
            <person name="Segarra C."/>
            <person name="Singh R.S."/>
            <person name="Sirot L."/>
            <person name="Sirota M."/>
            <person name="Sisneros N.B."/>
            <person name="Smith C.D."/>
            <person name="Smith T.F."/>
            <person name="Spieth J."/>
            <person name="Stage D.E."/>
            <person name="Stark A."/>
            <person name="Stephan W."/>
            <person name="Strausberg R.L."/>
            <person name="Strempel S."/>
            <person name="Sturgill D."/>
            <person name="Sutton G."/>
            <person name="Sutton G.G."/>
            <person name="Tao W."/>
            <person name="Teichmann S."/>
            <person name="Tobari Y.N."/>
            <person name="Tomimura Y."/>
            <person name="Tsolas J.M."/>
            <person name="Valente V.L."/>
            <person name="Venter E."/>
            <person name="Venter J.C."/>
            <person name="Vicario S."/>
            <person name="Vieira F.G."/>
            <person name="Vilella A.J."/>
            <person name="Villasante A."/>
            <person name="Walenz B."/>
            <person name="Wang J."/>
            <person name="Wasserman M."/>
            <person name="Watts T."/>
            <person name="Wilson D."/>
            <person name="Wilson R.K."/>
            <person name="Wing R.A."/>
            <person name="Wolfner M.F."/>
            <person name="Wong A."/>
            <person name="Wong G.K."/>
            <person name="Wu C.I."/>
            <person name="Wu G."/>
            <person name="Yamamoto D."/>
            <person name="Yang H.P."/>
            <person name="Yang S.P."/>
            <person name="Yorke J.A."/>
            <person name="Yoshida K."/>
            <person name="Zdobnov E."/>
            <person name="Zhang P."/>
            <person name="Zhang Y."/>
            <person name="Zimin A.V."/>
            <person name="Baldwin J."/>
            <person name="Abdouelleil A."/>
            <person name="Abdulkadir J."/>
            <person name="Abebe A."/>
            <person name="Abera B."/>
            <person name="Abreu J."/>
            <person name="Acer S.C."/>
            <person name="Aftuck L."/>
            <person name="Alexander A."/>
            <person name="An P."/>
            <person name="Anderson E."/>
            <person name="Anderson S."/>
            <person name="Arachi H."/>
            <person name="Azer M."/>
            <person name="Bachantsang P."/>
            <person name="Barry A."/>
            <person name="Bayul T."/>
            <person name="Berlin A."/>
            <person name="Bessette D."/>
            <person name="Bloom T."/>
            <person name="Blye J."/>
            <person name="Boguslavskiy L."/>
            <person name="Bonnet C."/>
            <person name="Boukhgalter B."/>
            <person name="Bourzgui I."/>
            <person name="Brown A."/>
            <person name="Cahill P."/>
            <person name="Channer S."/>
            <person name="Cheshatsang Y."/>
            <person name="Chuda L."/>
            <person name="Citroen M."/>
            <person name="Collymore A."/>
            <person name="Cooke P."/>
            <person name="Costello M."/>
            <person name="D'Aco K."/>
            <person name="Daza R."/>
            <person name="De Haan G."/>
            <person name="DeGray S."/>
            <person name="DeMaso C."/>
            <person name="Dhargay N."/>
            <person name="Dooley K."/>
            <person name="Dooley E."/>
            <person name="Doricent M."/>
            <person name="Dorje P."/>
            <person name="Dorjee K."/>
            <person name="Dupes A."/>
            <person name="Elong R."/>
            <person name="Falk J."/>
            <person name="Farina A."/>
            <person name="Faro S."/>
            <person name="Ferguson D."/>
            <person name="Fisher S."/>
            <person name="Foley C.D."/>
            <person name="Franke A."/>
            <person name="Friedrich D."/>
            <person name="Gadbois L."/>
            <person name="Gearin G."/>
            <person name="Gearin C.R."/>
            <person name="Giannoukos G."/>
            <person name="Goode T."/>
            <person name="Graham J."/>
            <person name="Grandbois E."/>
            <person name="Grewal S."/>
            <person name="Gyaltsen K."/>
            <person name="Hafez N."/>
            <person name="Hagos B."/>
            <person name="Hall J."/>
            <person name="Henson C."/>
            <person name="Hollinger A."/>
            <person name="Honan T."/>
            <person name="Huard M.D."/>
            <person name="Hughes L."/>
            <person name="Hurhula B."/>
            <person name="Husby M.E."/>
            <person name="Kamat A."/>
            <person name="Kanga B."/>
            <person name="Kashin S."/>
            <person name="Khazanovich D."/>
            <person name="Kisner P."/>
            <person name="Lance K."/>
            <person name="Lara M."/>
            <person name="Lee W."/>
            <person name="Lennon N."/>
            <person name="Letendre F."/>
            <person name="LeVine R."/>
            <person name="Lipovsky A."/>
            <person name="Liu X."/>
            <person name="Liu J."/>
            <person name="Liu S."/>
            <person name="Lokyitsang T."/>
            <person name="Lokyitsang Y."/>
            <person name="Lubonja R."/>
            <person name="Lui A."/>
            <person name="MacDonald P."/>
            <person name="Magnisalis V."/>
            <person name="Maru K."/>
            <person name="Matthews C."/>
            <person name="McCusker W."/>
            <person name="McDonough S."/>
            <person name="Mehta T."/>
            <person name="Meldrim J."/>
            <person name="Meneus L."/>
            <person name="Mihai O."/>
            <person name="Mihalev A."/>
            <person name="Mihova T."/>
            <person name="Mittelman R."/>
            <person name="Mlenga V."/>
            <person name="Montmayeur A."/>
            <person name="Mulrain L."/>
            <person name="Navidi A."/>
            <person name="Naylor J."/>
            <person name="Negash T."/>
            <person name="Nguyen T."/>
            <person name="Nguyen N."/>
            <person name="Nicol R."/>
            <person name="Norbu C."/>
            <person name="Norbu N."/>
            <person name="Novod N."/>
            <person name="O'Neill B."/>
            <person name="Osman S."/>
            <person name="Markiewicz E."/>
            <person name="Oyono O.L."/>
            <person name="Patti C."/>
            <person name="Phunkhang P."/>
            <person name="Pierre F."/>
            <person name="Priest M."/>
            <person name="Raghuraman S."/>
            <person name="Rege F."/>
            <person name="Reyes R."/>
            <person name="Rise C."/>
            <person name="Rogov P."/>
            <person name="Ross K."/>
            <person name="Ryan E."/>
            <person name="Settipalli S."/>
            <person name="Shea T."/>
            <person name="Sherpa N."/>
            <person name="Shi L."/>
            <person name="Shih D."/>
            <person name="Sparrow T."/>
            <person name="Spaulding J."/>
            <person name="Stalker J."/>
            <person name="Stange-Thomann N."/>
            <person name="Stavropoulos S."/>
            <person name="Stone C."/>
            <person name="Strader C."/>
            <person name="Tesfaye S."/>
            <person name="Thomson T."/>
            <person name="Thoulutsang Y."/>
            <person name="Thoulutsang D."/>
            <person name="Topham K."/>
            <person name="Topping I."/>
            <person name="Tsamla T."/>
            <person name="Vassiliev H."/>
            <person name="Vo A."/>
            <person name="Wangchuk T."/>
            <person name="Wangdi T."/>
            <person name="Weiand M."/>
            <person name="Wilkinson J."/>
            <person name="Wilson A."/>
            <person name="Yadav S."/>
            <person name="Young G."/>
            <person name="Yu Q."/>
            <person name="Zembek L."/>
            <person name="Zhong D."/>
            <person name="Zimmer A."/>
            <person name="Zwirko Z."/>
            <person name="Jaffe D.B."/>
            <person name="Alvarez P."/>
            <person name="Brockman W."/>
            <person name="Butler J."/>
            <person name="Chin C."/>
            <person name="Gnerre S."/>
            <person name="Grabherr M."/>
            <person name="Kleber M."/>
            <person name="Mauceli E."/>
            <person name="MacCallum I."/>
        </authorList>
    </citation>
    <scope>NUCLEOTIDE SEQUENCE [LARGE SCALE GENOMIC DNA]</scope>
    <source>
        <strain evidence="4">Tucson 14030-0811.24</strain>
    </source>
</reference>
<evidence type="ECO:0000256" key="2">
    <source>
        <dbReference type="SAM" id="Phobius"/>
    </source>
</evidence>
<dbReference type="STRING" id="7260.A0A0Q9X0K4"/>
<gene>
    <name evidence="3" type="primary">Dwil\GK28249</name>
    <name evidence="3" type="ORF">Dwil_GK28249</name>
</gene>
<feature type="compositionally biased region" description="Low complexity" evidence="1">
    <location>
        <begin position="174"/>
        <end position="186"/>
    </location>
</feature>
<keyword evidence="4" id="KW-1185">Reference proteome</keyword>
<dbReference type="InParanoid" id="A0A0Q9X0K4"/>
<protein>
    <submittedName>
        <fullName evidence="3">Uncharacterized protein</fullName>
    </submittedName>
</protein>
<proteinExistence type="predicted"/>
<accession>A0A0Q9X0K4</accession>
<dbReference type="Proteomes" id="UP000007798">
    <property type="component" value="Unassembled WGS sequence"/>
</dbReference>
<evidence type="ECO:0000313" key="4">
    <source>
        <dbReference type="Proteomes" id="UP000007798"/>
    </source>
</evidence>
<dbReference type="EMBL" id="CH963852">
    <property type="protein sequence ID" value="KRF98245.1"/>
    <property type="molecule type" value="Genomic_DNA"/>
</dbReference>
<evidence type="ECO:0000313" key="3">
    <source>
        <dbReference type="EMBL" id="KRF98245.1"/>
    </source>
</evidence>
<name>A0A0Q9X0K4_DROWI</name>
<dbReference type="AlphaFoldDB" id="A0A0Q9X0K4"/>
<organism evidence="3 4">
    <name type="scientific">Drosophila willistoni</name>
    <name type="common">Fruit fly</name>
    <dbReference type="NCBI Taxonomy" id="7260"/>
    <lineage>
        <taxon>Eukaryota</taxon>
        <taxon>Metazoa</taxon>
        <taxon>Ecdysozoa</taxon>
        <taxon>Arthropoda</taxon>
        <taxon>Hexapoda</taxon>
        <taxon>Insecta</taxon>
        <taxon>Pterygota</taxon>
        <taxon>Neoptera</taxon>
        <taxon>Endopterygota</taxon>
        <taxon>Diptera</taxon>
        <taxon>Brachycera</taxon>
        <taxon>Muscomorpha</taxon>
        <taxon>Ephydroidea</taxon>
        <taxon>Drosophilidae</taxon>
        <taxon>Drosophila</taxon>
        <taxon>Sophophora</taxon>
    </lineage>
</organism>
<feature type="transmembrane region" description="Helical" evidence="2">
    <location>
        <begin position="318"/>
        <end position="338"/>
    </location>
</feature>
<keyword evidence="2" id="KW-1133">Transmembrane helix</keyword>
<feature type="region of interest" description="Disordered" evidence="1">
    <location>
        <begin position="169"/>
        <end position="188"/>
    </location>
</feature>
<keyword evidence="2" id="KW-0812">Transmembrane</keyword>
<evidence type="ECO:0000256" key="1">
    <source>
        <dbReference type="SAM" id="MobiDB-lite"/>
    </source>
</evidence>
<sequence>MMHKICYWCWLQELICSCADVHHQQHQQPPPRADDDYDADIYVNDYNKSDQLKTSGGQVPNPLALLRTVAALIALDANPHHQHMRYLQQQQELQLKLQQSISSCIQQQEQINGHDNGGHVKCKLYELPPGSRHHQQSQFAGTMSHLLRQAKQKTYERIKNNLLSAHGQHSFQASNNNNNRNSSVVGSGSGLQTIVENEHDVASAGPAGHYQLIDEKDQEKEKKLTTLGTTTTNPTATPTLFKRIEFFEQNGLTKPKLEVFSIYRVGEQHHQQQQQQQQHNHQHQQKVTLKLEQKHKLEQLLKTQDSGNSFLKHDSHTLTIILSCVFMFTFLWLVFFPLPG</sequence>